<proteinExistence type="predicted"/>
<organism evidence="1 2">
    <name type="scientific">Pleurodeles waltl</name>
    <name type="common">Iberian ribbed newt</name>
    <dbReference type="NCBI Taxonomy" id="8319"/>
    <lineage>
        <taxon>Eukaryota</taxon>
        <taxon>Metazoa</taxon>
        <taxon>Chordata</taxon>
        <taxon>Craniata</taxon>
        <taxon>Vertebrata</taxon>
        <taxon>Euteleostomi</taxon>
        <taxon>Amphibia</taxon>
        <taxon>Batrachia</taxon>
        <taxon>Caudata</taxon>
        <taxon>Salamandroidea</taxon>
        <taxon>Salamandridae</taxon>
        <taxon>Pleurodelinae</taxon>
        <taxon>Pleurodeles</taxon>
    </lineage>
</organism>
<accession>A0AAV7M129</accession>
<evidence type="ECO:0000313" key="2">
    <source>
        <dbReference type="Proteomes" id="UP001066276"/>
    </source>
</evidence>
<evidence type="ECO:0000313" key="1">
    <source>
        <dbReference type="EMBL" id="KAJ1093680.1"/>
    </source>
</evidence>
<name>A0AAV7M129_PLEWA</name>
<dbReference type="Proteomes" id="UP001066276">
    <property type="component" value="Chromosome 11"/>
</dbReference>
<comment type="caution">
    <text evidence="1">The sequence shown here is derived from an EMBL/GenBank/DDBJ whole genome shotgun (WGS) entry which is preliminary data.</text>
</comment>
<dbReference type="EMBL" id="JANPWB010000015">
    <property type="protein sequence ID" value="KAJ1093680.1"/>
    <property type="molecule type" value="Genomic_DNA"/>
</dbReference>
<keyword evidence="2" id="KW-1185">Reference proteome</keyword>
<protein>
    <submittedName>
        <fullName evidence="1">Uncharacterized protein</fullName>
    </submittedName>
</protein>
<gene>
    <name evidence="1" type="ORF">NDU88_006777</name>
</gene>
<dbReference type="AlphaFoldDB" id="A0AAV7M129"/>
<sequence>MVDYTQQHCCGVFNVGNMTHQKRKLCQDVVQSSVLFPGQREGEVEFKEERRTEDYSVLDNLELFTDWIVDY</sequence>
<reference evidence="1" key="1">
    <citation type="journal article" date="2022" name="bioRxiv">
        <title>Sequencing and chromosome-scale assembly of the giantPleurodeles waltlgenome.</title>
        <authorList>
            <person name="Brown T."/>
            <person name="Elewa A."/>
            <person name="Iarovenko S."/>
            <person name="Subramanian E."/>
            <person name="Araus A.J."/>
            <person name="Petzold A."/>
            <person name="Susuki M."/>
            <person name="Suzuki K.-i.T."/>
            <person name="Hayashi T."/>
            <person name="Toyoda A."/>
            <person name="Oliveira C."/>
            <person name="Osipova E."/>
            <person name="Leigh N.D."/>
            <person name="Simon A."/>
            <person name="Yun M.H."/>
        </authorList>
    </citation>
    <scope>NUCLEOTIDE SEQUENCE</scope>
    <source>
        <strain evidence="1">20211129_DDA</strain>
        <tissue evidence="1">Liver</tissue>
    </source>
</reference>